<dbReference type="Proteomes" id="UP001069090">
    <property type="component" value="Unassembled WGS sequence"/>
</dbReference>
<feature type="domain" description="CzcB-like C-terminal circularly permuted SH3-like" evidence="5">
    <location>
        <begin position="226"/>
        <end position="285"/>
    </location>
</feature>
<feature type="signal peptide" evidence="2">
    <location>
        <begin position="1"/>
        <end position="21"/>
    </location>
</feature>
<dbReference type="Pfam" id="PF25954">
    <property type="entry name" value="Beta-barrel_RND_2"/>
    <property type="match status" value="1"/>
</dbReference>
<dbReference type="Pfam" id="PF25973">
    <property type="entry name" value="BSH_CzcB"/>
    <property type="match status" value="1"/>
</dbReference>
<name>A0A9J6RKW3_9GAMM</name>
<keyword evidence="2" id="KW-0732">Signal</keyword>
<dbReference type="InterPro" id="IPR058649">
    <property type="entry name" value="CzcB_C"/>
</dbReference>
<keyword evidence="1" id="KW-0813">Transport</keyword>
<dbReference type="RefSeq" id="WP_258331211.1">
    <property type="nucleotide sequence ID" value="NZ_JAPTGG010000005.1"/>
</dbReference>
<dbReference type="InterPro" id="IPR011053">
    <property type="entry name" value="Single_hybrid_motif"/>
</dbReference>
<comment type="caution">
    <text evidence="6">The sequence shown here is derived from an EMBL/GenBank/DDBJ whole genome shotgun (WGS) entry which is preliminary data.</text>
</comment>
<dbReference type="AlphaFoldDB" id="A0A9J6RKW3"/>
<evidence type="ECO:0000259" key="5">
    <source>
        <dbReference type="Pfam" id="PF25975"/>
    </source>
</evidence>
<dbReference type="InterPro" id="IPR058647">
    <property type="entry name" value="BSH_CzcB-like"/>
</dbReference>
<evidence type="ECO:0000313" key="7">
    <source>
        <dbReference type="Proteomes" id="UP001069090"/>
    </source>
</evidence>
<dbReference type="GO" id="GO:0015679">
    <property type="term" value="P:plasma membrane copper ion transport"/>
    <property type="evidence" value="ECO:0007669"/>
    <property type="project" value="TreeGrafter"/>
</dbReference>
<dbReference type="EMBL" id="JAPTGG010000005">
    <property type="protein sequence ID" value="MCZ0865060.1"/>
    <property type="molecule type" value="Genomic_DNA"/>
</dbReference>
<dbReference type="CDD" id="cd06850">
    <property type="entry name" value="biotinyl_domain"/>
    <property type="match status" value="1"/>
</dbReference>
<evidence type="ECO:0000259" key="4">
    <source>
        <dbReference type="Pfam" id="PF25973"/>
    </source>
</evidence>
<dbReference type="InterPro" id="IPR051909">
    <property type="entry name" value="MFP_Cation_Efflux"/>
</dbReference>
<dbReference type="SUPFAM" id="SSF51230">
    <property type="entry name" value="Single hybrid motif"/>
    <property type="match status" value="1"/>
</dbReference>
<evidence type="ECO:0000256" key="1">
    <source>
        <dbReference type="ARBA" id="ARBA00022448"/>
    </source>
</evidence>
<reference evidence="6 7" key="1">
    <citation type="submission" date="2022-12" db="EMBL/GenBank/DDBJ databases">
        <title>Dasania phycosphaerae sp. nov., isolated from particulate material of the south coast of Korea.</title>
        <authorList>
            <person name="Jiang Y."/>
        </authorList>
    </citation>
    <scope>NUCLEOTIDE SEQUENCE [LARGE SCALE GENOMIC DNA]</scope>
    <source>
        <strain evidence="6 7">GY-19</strain>
    </source>
</reference>
<dbReference type="GO" id="GO:0030313">
    <property type="term" value="C:cell envelope"/>
    <property type="evidence" value="ECO:0007669"/>
    <property type="project" value="TreeGrafter"/>
</dbReference>
<protein>
    <submittedName>
        <fullName evidence="6">Efflux RND transporter periplasmic adaptor subunit</fullName>
    </submittedName>
</protein>
<dbReference type="GO" id="GO:0060003">
    <property type="term" value="P:copper ion export"/>
    <property type="evidence" value="ECO:0007669"/>
    <property type="project" value="TreeGrafter"/>
</dbReference>
<keyword evidence="7" id="KW-1185">Reference proteome</keyword>
<organism evidence="6 7">
    <name type="scientific">Dasania phycosphaerae</name>
    <dbReference type="NCBI Taxonomy" id="2950436"/>
    <lineage>
        <taxon>Bacteria</taxon>
        <taxon>Pseudomonadati</taxon>
        <taxon>Pseudomonadota</taxon>
        <taxon>Gammaproteobacteria</taxon>
        <taxon>Cellvibrionales</taxon>
        <taxon>Spongiibacteraceae</taxon>
        <taxon>Dasania</taxon>
    </lineage>
</organism>
<dbReference type="PANTHER" id="PTHR30097">
    <property type="entry name" value="CATION EFFLUX SYSTEM PROTEIN CUSB"/>
    <property type="match status" value="1"/>
</dbReference>
<dbReference type="Gene3D" id="2.40.50.100">
    <property type="match status" value="1"/>
</dbReference>
<evidence type="ECO:0000259" key="3">
    <source>
        <dbReference type="Pfam" id="PF25954"/>
    </source>
</evidence>
<evidence type="ECO:0000256" key="2">
    <source>
        <dbReference type="SAM" id="SignalP"/>
    </source>
</evidence>
<sequence length="297" mass="31803">MKMIALSPYFFVLLFSGKVFYAQADADHHAEAITINPAIAQQSGISTAPAGAGEIHQTLSLYGRVVADADSVSHIRARFPGTLVKVNAKLGERVNKGDVLAEVESNDSLRRYQLTAPLSGIVSERHASVGESTGAQVLFTVANFDQLWAELRIFPSQMAAAKVGQAVSLKLGDAQLSTQLTHIIPGVNDQAFVLARAAIDNRSALWAPGMLVAAELSISRQTLPLVVDNLALQSIAGQTLVFVKEGNKYEARPLTLGRSDSHYSEVLAGLSVGENYVLTNSYVLKADLQKSGAEHQH</sequence>
<feature type="domain" description="CzcB-like barrel-sandwich hybrid" evidence="4">
    <location>
        <begin position="72"/>
        <end position="143"/>
    </location>
</feature>
<dbReference type="Gene3D" id="2.40.420.20">
    <property type="match status" value="1"/>
</dbReference>
<dbReference type="Pfam" id="PF25975">
    <property type="entry name" value="CzcB_C"/>
    <property type="match status" value="1"/>
</dbReference>
<feature type="domain" description="CusB-like beta-barrel" evidence="3">
    <location>
        <begin position="146"/>
        <end position="217"/>
    </location>
</feature>
<evidence type="ECO:0000313" key="6">
    <source>
        <dbReference type="EMBL" id="MCZ0865060.1"/>
    </source>
</evidence>
<dbReference type="InterPro" id="IPR058792">
    <property type="entry name" value="Beta-barrel_RND_2"/>
</dbReference>
<feature type="chain" id="PRO_5039926256" evidence="2">
    <location>
        <begin position="22"/>
        <end position="297"/>
    </location>
</feature>
<accession>A0A9J6RKW3</accession>
<gene>
    <name evidence="6" type="ORF">O0V09_07610</name>
</gene>
<proteinExistence type="predicted"/>
<dbReference type="PANTHER" id="PTHR30097:SF4">
    <property type="entry name" value="SLR6042 PROTEIN"/>
    <property type="match status" value="1"/>
</dbReference>